<gene>
    <name evidence="3" type="ORF">EKD02_00285</name>
    <name evidence="1" type="ORF">FP507_06065</name>
    <name evidence="2" type="ORF">GJ685_01650</name>
</gene>
<evidence type="ECO:0000313" key="5">
    <source>
        <dbReference type="Proteomes" id="UP000327458"/>
    </source>
</evidence>
<dbReference type="Proteomes" id="UP000327458">
    <property type="component" value="Unassembled WGS sequence"/>
</dbReference>
<evidence type="ECO:0000313" key="1">
    <source>
        <dbReference type="EMBL" id="KAA6232691.1"/>
    </source>
</evidence>
<protein>
    <submittedName>
        <fullName evidence="3">Uncharacterized protein</fullName>
    </submittedName>
</protein>
<proteinExistence type="predicted"/>
<accession>A0A3S0L259</accession>
<evidence type="ECO:0000313" key="3">
    <source>
        <dbReference type="EMBL" id="RTY39869.1"/>
    </source>
</evidence>
<dbReference type="RefSeq" id="WP_011890238.1">
    <property type="nucleotide sequence ID" value="NZ_CP041698.1"/>
</dbReference>
<reference evidence="3 4" key="1">
    <citation type="submission" date="2018-12" db="EMBL/GenBank/DDBJ databases">
        <authorList>
            <person name="Lunina O.N."/>
            <person name="Grouzdev D.S."/>
            <person name="Gorlenko V.M."/>
            <person name="Savvichev A.S."/>
        </authorList>
    </citation>
    <scope>NUCLEOTIDE SEQUENCE [LARGE SCALE GENOMIC DNA]</scope>
    <source>
        <strain evidence="3 4">BrKhr-17</strain>
    </source>
</reference>
<dbReference type="Gene3D" id="3.30.43.10">
    <property type="entry name" value="Uridine Diphospho-n-acetylenolpyruvylglucosamine Reductase, domain 2"/>
    <property type="match status" value="1"/>
</dbReference>
<dbReference type="InterPro" id="IPR016167">
    <property type="entry name" value="FAD-bd_PCMH_sub1"/>
</dbReference>
<reference evidence="1 5" key="2">
    <citation type="submission" date="2019-07" db="EMBL/GenBank/DDBJ databases">
        <title>Draft genome Sequence of Chlorobium phaeovibrioides sp. strain PhvTcv-s14, from the Phylum Chlorobi.</title>
        <authorList>
            <person name="Babenko V."/>
            <person name="Boldyreva D."/>
            <person name="Kanygina A."/>
            <person name="Selezneva O."/>
            <person name="Akopiyan T."/>
            <person name="Lunina O."/>
        </authorList>
    </citation>
    <scope>NUCLEOTIDE SEQUENCE [LARGE SCALE GENOMIC DNA]</scope>
    <source>
        <strain evidence="1 5">GrTcv12</strain>
    </source>
</reference>
<dbReference type="OMA" id="ENASYPH"/>
<evidence type="ECO:0000313" key="2">
    <source>
        <dbReference type="EMBL" id="MWV53769.1"/>
    </source>
</evidence>
<dbReference type="InterPro" id="IPR036318">
    <property type="entry name" value="FAD-bd_PCMH-like_sf"/>
</dbReference>
<dbReference type="Proteomes" id="UP000279908">
    <property type="component" value="Unassembled WGS sequence"/>
</dbReference>
<dbReference type="EMBL" id="RXYK01000001">
    <property type="protein sequence ID" value="RTY39869.1"/>
    <property type="molecule type" value="Genomic_DNA"/>
</dbReference>
<keyword evidence="6" id="KW-1185">Reference proteome</keyword>
<name>A0A3S0L259_CHLPH</name>
<evidence type="ECO:0000313" key="6">
    <source>
        <dbReference type="Proteomes" id="UP000489351"/>
    </source>
</evidence>
<dbReference type="SUPFAM" id="SSF56176">
    <property type="entry name" value="FAD-binding/transporter-associated domain-like"/>
    <property type="match status" value="1"/>
</dbReference>
<dbReference type="AlphaFoldDB" id="A0A3S0L259"/>
<dbReference type="GO" id="GO:0050660">
    <property type="term" value="F:flavin adenine dinucleotide binding"/>
    <property type="evidence" value="ECO:0007669"/>
    <property type="project" value="InterPro"/>
</dbReference>
<organism evidence="3 4">
    <name type="scientific">Chlorobium phaeovibrioides</name>
    <dbReference type="NCBI Taxonomy" id="1094"/>
    <lineage>
        <taxon>Bacteria</taxon>
        <taxon>Pseudomonadati</taxon>
        <taxon>Chlorobiota</taxon>
        <taxon>Chlorobiia</taxon>
        <taxon>Chlorobiales</taxon>
        <taxon>Chlorobiaceae</taxon>
        <taxon>Chlorobium/Pelodictyon group</taxon>
        <taxon>Chlorobium</taxon>
    </lineage>
</organism>
<dbReference type="EMBL" id="VMRG01000001">
    <property type="protein sequence ID" value="KAA6232691.1"/>
    <property type="molecule type" value="Genomic_DNA"/>
</dbReference>
<reference evidence="2 6" key="3">
    <citation type="submission" date="2019-11" db="EMBL/GenBank/DDBJ databases">
        <title>Green- and brown-colored morphotypes of Chlorobia in the stratified aquatic ecosystems of Kandalaksha Gulf (White Sea): A model for study of the accessory genome evolution.</title>
        <authorList>
            <person name="Grouzdev D.S."/>
        </authorList>
    </citation>
    <scope>NUCLEOTIDE SEQUENCE [LARGE SCALE GENOMIC DNA]</scope>
    <source>
        <strain evidence="2 6">ZM</strain>
    </source>
</reference>
<evidence type="ECO:0000313" key="4">
    <source>
        <dbReference type="Proteomes" id="UP000279908"/>
    </source>
</evidence>
<comment type="caution">
    <text evidence="3">The sequence shown here is derived from an EMBL/GenBank/DDBJ whole genome shotgun (WGS) entry which is preliminary data.</text>
</comment>
<dbReference type="Proteomes" id="UP000489351">
    <property type="component" value="Unassembled WGS sequence"/>
</dbReference>
<dbReference type="EMBL" id="WUBZ01000003">
    <property type="protein sequence ID" value="MWV53769.1"/>
    <property type="molecule type" value="Genomic_DNA"/>
</dbReference>
<sequence length="86" mass="9714">MLKIEELRAEVKGEFFLKEELARHNVKKVDALADIIIKPTGKKDLARLLALLDSSGYPHVVINEKGRVLFPDHRFHGAVVITDIKV</sequence>